<organism evidence="3 4">
    <name type="scientific">Glycine soja</name>
    <name type="common">Wild soybean</name>
    <dbReference type="NCBI Taxonomy" id="3848"/>
    <lineage>
        <taxon>Eukaryota</taxon>
        <taxon>Viridiplantae</taxon>
        <taxon>Streptophyta</taxon>
        <taxon>Embryophyta</taxon>
        <taxon>Tracheophyta</taxon>
        <taxon>Spermatophyta</taxon>
        <taxon>Magnoliopsida</taxon>
        <taxon>eudicotyledons</taxon>
        <taxon>Gunneridae</taxon>
        <taxon>Pentapetalae</taxon>
        <taxon>rosids</taxon>
        <taxon>fabids</taxon>
        <taxon>Fabales</taxon>
        <taxon>Fabaceae</taxon>
        <taxon>Papilionoideae</taxon>
        <taxon>50 kb inversion clade</taxon>
        <taxon>NPAAA clade</taxon>
        <taxon>indigoferoid/millettioid clade</taxon>
        <taxon>Phaseoleae</taxon>
        <taxon>Glycine</taxon>
        <taxon>Glycine subgen. Soja</taxon>
    </lineage>
</organism>
<accession>A0A445FSC1</accession>
<keyword evidence="4" id="KW-1185">Reference proteome</keyword>
<feature type="region of interest" description="Disordered" evidence="2">
    <location>
        <begin position="123"/>
        <end position="147"/>
    </location>
</feature>
<dbReference type="AlphaFoldDB" id="A0A445FSC1"/>
<evidence type="ECO:0000313" key="3">
    <source>
        <dbReference type="EMBL" id="RZB51805.1"/>
    </source>
</evidence>
<comment type="caution">
    <text evidence="3">The sequence shown here is derived from an EMBL/GenBank/DDBJ whole genome shotgun (WGS) entry which is preliminary data.</text>
</comment>
<feature type="coiled-coil region" evidence="1">
    <location>
        <begin position="5"/>
        <end position="59"/>
    </location>
</feature>
<proteinExistence type="predicted"/>
<feature type="compositionally biased region" description="Polar residues" evidence="2">
    <location>
        <begin position="123"/>
        <end position="136"/>
    </location>
</feature>
<keyword evidence="1" id="KW-0175">Coiled coil</keyword>
<name>A0A445FSC1_GLYSO</name>
<evidence type="ECO:0000256" key="1">
    <source>
        <dbReference type="SAM" id="Coils"/>
    </source>
</evidence>
<evidence type="ECO:0000313" key="4">
    <source>
        <dbReference type="Proteomes" id="UP000289340"/>
    </source>
</evidence>
<dbReference type="EMBL" id="QZWG01000018">
    <property type="protein sequence ID" value="RZB51805.1"/>
    <property type="molecule type" value="Genomic_DNA"/>
</dbReference>
<evidence type="ECO:0000256" key="2">
    <source>
        <dbReference type="SAM" id="MobiDB-lite"/>
    </source>
</evidence>
<dbReference type="Proteomes" id="UP000289340">
    <property type="component" value="Chromosome 18"/>
</dbReference>
<sequence length="225" mass="24963">MIGIAIILQNLVQNYKQREVNLERKLLKLNSLREEQSTIAQMQKQLEEKTETVEILNKTIGSLRGNLSFNVGFPLTGIDKYDTGDGFGHFGLLSPAFGMELLRRQDDPETKLTYFGNDEALSSSISHDTATPSTKTKSGKPFKTRVQPPLSSLSAPCSLAAGDQLGYCFHPHFCFDQFASDNALWTPSCANGIGFWSPLTSSSGDSAKRSWKSSWLGRWSTVDRF</sequence>
<gene>
    <name evidence="3" type="ORF">D0Y65_048295</name>
</gene>
<protein>
    <submittedName>
        <fullName evidence="3">Uncharacterized protein</fullName>
    </submittedName>
</protein>
<reference evidence="3 4" key="1">
    <citation type="submission" date="2018-09" db="EMBL/GenBank/DDBJ databases">
        <title>A high-quality reference genome of wild soybean provides a powerful tool to mine soybean genomes.</title>
        <authorList>
            <person name="Xie M."/>
            <person name="Chung C.Y.L."/>
            <person name="Li M.-W."/>
            <person name="Wong F.-L."/>
            <person name="Chan T.-F."/>
            <person name="Lam H.-M."/>
        </authorList>
    </citation>
    <scope>NUCLEOTIDE SEQUENCE [LARGE SCALE GENOMIC DNA]</scope>
    <source>
        <strain evidence="4">cv. W05</strain>
        <tissue evidence="3">Hypocotyl of etiolated seedlings</tissue>
    </source>
</reference>